<dbReference type="Proteomes" id="UP000579153">
    <property type="component" value="Unassembled WGS sequence"/>
</dbReference>
<dbReference type="RefSeq" id="WP_185076598.1">
    <property type="nucleotide sequence ID" value="NZ_JACHMB010000001.1"/>
</dbReference>
<evidence type="ECO:0000313" key="1">
    <source>
        <dbReference type="EMBL" id="MBB5783600.1"/>
    </source>
</evidence>
<name>A0A7W9GGY0_9ACTN</name>
<comment type="caution">
    <text evidence="1">The sequence shown here is derived from an EMBL/GenBank/DDBJ whole genome shotgun (WGS) entry which is preliminary data.</text>
</comment>
<evidence type="ECO:0000313" key="2">
    <source>
        <dbReference type="Proteomes" id="UP000579153"/>
    </source>
</evidence>
<accession>A0A7W9GGY0</accession>
<dbReference type="EMBL" id="JACHMB010000001">
    <property type="protein sequence ID" value="MBB5783600.1"/>
    <property type="molecule type" value="Genomic_DNA"/>
</dbReference>
<organism evidence="1 2">
    <name type="scientific">Nonomuraea jabiensis</name>
    <dbReference type="NCBI Taxonomy" id="882448"/>
    <lineage>
        <taxon>Bacteria</taxon>
        <taxon>Bacillati</taxon>
        <taxon>Actinomycetota</taxon>
        <taxon>Actinomycetes</taxon>
        <taxon>Streptosporangiales</taxon>
        <taxon>Streptosporangiaceae</taxon>
        <taxon>Nonomuraea</taxon>
    </lineage>
</organism>
<protein>
    <submittedName>
        <fullName evidence="1">Uncharacterized protein</fullName>
    </submittedName>
</protein>
<reference evidence="1 2" key="1">
    <citation type="submission" date="2020-08" db="EMBL/GenBank/DDBJ databases">
        <title>Sequencing the genomes of 1000 actinobacteria strains.</title>
        <authorList>
            <person name="Klenk H.-P."/>
        </authorList>
    </citation>
    <scope>NUCLEOTIDE SEQUENCE [LARGE SCALE GENOMIC DNA]</scope>
    <source>
        <strain evidence="1 2">DSM 45507</strain>
    </source>
</reference>
<sequence length="62" mass="6688">MAVSRCVRPALAQVTLVIELGGGRSGSAWNGQVTMRTGEHMLTAVWKAVSVAISRFVFPIWS</sequence>
<dbReference type="AlphaFoldDB" id="A0A7W9GGY0"/>
<gene>
    <name evidence="1" type="ORF">HD596_010356</name>
</gene>
<proteinExistence type="predicted"/>
<keyword evidence="2" id="KW-1185">Reference proteome</keyword>